<feature type="compositionally biased region" description="Basic and acidic residues" evidence="12">
    <location>
        <begin position="16"/>
        <end position="33"/>
    </location>
</feature>
<proteinExistence type="predicted"/>
<feature type="region of interest" description="Disordered" evidence="12">
    <location>
        <begin position="334"/>
        <end position="360"/>
    </location>
</feature>
<dbReference type="GO" id="GO:0016491">
    <property type="term" value="F:oxidoreductase activity"/>
    <property type="evidence" value="ECO:0007669"/>
    <property type="project" value="UniProtKB-KW"/>
</dbReference>
<dbReference type="AlphaFoldDB" id="A0A1I2QUX8"/>
<comment type="subcellular location">
    <subcellularLocation>
        <location evidence="1">Membrane</location>
        <topology evidence="1">Multi-pass membrane protein</topology>
    </subcellularLocation>
</comment>
<dbReference type="Proteomes" id="UP000199052">
    <property type="component" value="Unassembled WGS sequence"/>
</dbReference>
<comment type="pathway">
    <text evidence="11">Porphyrin-containing compound metabolism.</text>
</comment>
<feature type="transmembrane region" description="Helical" evidence="13">
    <location>
        <begin position="307"/>
        <end position="328"/>
    </location>
</feature>
<keyword evidence="9 13" id="KW-0472">Membrane</keyword>
<dbReference type="STRING" id="504797.SAMN05421678_105131"/>
<keyword evidence="7" id="KW-0408">Iron</keyword>
<evidence type="ECO:0000256" key="11">
    <source>
        <dbReference type="ARBA" id="ARBA00023444"/>
    </source>
</evidence>
<feature type="compositionally biased region" description="Basic and acidic residues" evidence="12">
    <location>
        <begin position="341"/>
        <end position="351"/>
    </location>
</feature>
<gene>
    <name evidence="14" type="ORF">SAMN05421678_105131</name>
</gene>
<feature type="transmembrane region" description="Helical" evidence="13">
    <location>
        <begin position="166"/>
        <end position="186"/>
    </location>
</feature>
<keyword evidence="5 13" id="KW-1133">Transmembrane helix</keyword>
<feature type="region of interest" description="Disordered" evidence="12">
    <location>
        <begin position="1"/>
        <end position="33"/>
    </location>
</feature>
<evidence type="ECO:0000256" key="10">
    <source>
        <dbReference type="ARBA" id="ARBA00023157"/>
    </source>
</evidence>
<evidence type="ECO:0000256" key="4">
    <source>
        <dbReference type="ARBA" id="ARBA00022723"/>
    </source>
</evidence>
<dbReference type="GO" id="GO:0006784">
    <property type="term" value="P:heme A biosynthetic process"/>
    <property type="evidence" value="ECO:0007669"/>
    <property type="project" value="InterPro"/>
</dbReference>
<feature type="transmembrane region" description="Helical" evidence="13">
    <location>
        <begin position="139"/>
        <end position="160"/>
    </location>
</feature>
<evidence type="ECO:0000256" key="7">
    <source>
        <dbReference type="ARBA" id="ARBA00023004"/>
    </source>
</evidence>
<feature type="transmembrane region" description="Helical" evidence="13">
    <location>
        <begin position="107"/>
        <end position="127"/>
    </location>
</feature>
<evidence type="ECO:0000256" key="6">
    <source>
        <dbReference type="ARBA" id="ARBA00023002"/>
    </source>
</evidence>
<organism evidence="14 15">
    <name type="scientific">Actinopolymorpha cephalotaxi</name>
    <dbReference type="NCBI Taxonomy" id="504797"/>
    <lineage>
        <taxon>Bacteria</taxon>
        <taxon>Bacillati</taxon>
        <taxon>Actinomycetota</taxon>
        <taxon>Actinomycetes</taxon>
        <taxon>Propionibacteriales</taxon>
        <taxon>Actinopolymorphaceae</taxon>
        <taxon>Actinopolymorpha</taxon>
    </lineage>
</organism>
<dbReference type="GO" id="GO:0016020">
    <property type="term" value="C:membrane"/>
    <property type="evidence" value="ECO:0007669"/>
    <property type="project" value="UniProtKB-SubCell"/>
</dbReference>
<feature type="transmembrane region" description="Helical" evidence="13">
    <location>
        <begin position="207"/>
        <end position="230"/>
    </location>
</feature>
<dbReference type="PANTHER" id="PTHR35457">
    <property type="entry name" value="HEME A SYNTHASE"/>
    <property type="match status" value="1"/>
</dbReference>
<keyword evidence="10" id="KW-1015">Disulfide bond</keyword>
<evidence type="ECO:0000256" key="5">
    <source>
        <dbReference type="ARBA" id="ARBA00022989"/>
    </source>
</evidence>
<feature type="transmembrane region" description="Helical" evidence="13">
    <location>
        <begin position="250"/>
        <end position="270"/>
    </location>
</feature>
<sequence length="377" mass="39189">MSRANRPSRTSRPGRTRGEPEGSRGPRGADRRPGVAAYPWRVQVPRPSLGQIRGLAVASVVANLAIVVTGGAVRLTGSGLGCPTWPRCTETSFVSHPELGLHGAIEFGNRLLTFALAIVVGLTWLAAMRYLPRRRDLRWLSGILLLGIPAQAVMGGITVLTHLNPWVVGAHFMVSPALVAVAVVLARRTREPGGPMVATVPRPVRGLAYGLFATAVAVLYLGTVVTGSGPHAGDLKARRNGLDPAAVSQVHADVVFLLIGLTVGMLAAVWATGAPARARRAALALLLVEVGQGAVGFVQYFTGLPAALVGVHVGGAALTLAVATWVLVGTREPAATADEPAGTRDAAETSARRSRVGPTVRSRALTVRGITPAGRRA</sequence>
<evidence type="ECO:0000313" key="14">
    <source>
        <dbReference type="EMBL" id="SFG32415.1"/>
    </source>
</evidence>
<feature type="transmembrane region" description="Helical" evidence="13">
    <location>
        <begin position="55"/>
        <end position="75"/>
    </location>
</feature>
<keyword evidence="3 13" id="KW-0812">Transmembrane</keyword>
<dbReference type="Pfam" id="PF02628">
    <property type="entry name" value="COX15-CtaA"/>
    <property type="match status" value="1"/>
</dbReference>
<dbReference type="InterPro" id="IPR050450">
    <property type="entry name" value="COX15/CtaA_HemeA_synthase"/>
</dbReference>
<evidence type="ECO:0000256" key="1">
    <source>
        <dbReference type="ARBA" id="ARBA00004141"/>
    </source>
</evidence>
<keyword evidence="6" id="KW-0560">Oxidoreductase</keyword>
<dbReference type="EMBL" id="FOOI01000005">
    <property type="protein sequence ID" value="SFG32415.1"/>
    <property type="molecule type" value="Genomic_DNA"/>
</dbReference>
<evidence type="ECO:0000256" key="3">
    <source>
        <dbReference type="ARBA" id="ARBA00022692"/>
    </source>
</evidence>
<dbReference type="GO" id="GO:0046872">
    <property type="term" value="F:metal ion binding"/>
    <property type="evidence" value="ECO:0007669"/>
    <property type="project" value="UniProtKB-KW"/>
</dbReference>
<dbReference type="InterPro" id="IPR003780">
    <property type="entry name" value="COX15/CtaA_fam"/>
</dbReference>
<evidence type="ECO:0000256" key="2">
    <source>
        <dbReference type="ARBA" id="ARBA00022475"/>
    </source>
</evidence>
<keyword evidence="8" id="KW-0350">Heme biosynthesis</keyword>
<evidence type="ECO:0000256" key="13">
    <source>
        <dbReference type="SAM" id="Phobius"/>
    </source>
</evidence>
<evidence type="ECO:0000256" key="9">
    <source>
        <dbReference type="ARBA" id="ARBA00023136"/>
    </source>
</evidence>
<name>A0A1I2QUX8_9ACTN</name>
<protein>
    <submittedName>
        <fullName evidence="14">Cytochrome c oxidase assembly protein subunit 15</fullName>
    </submittedName>
</protein>
<keyword evidence="4" id="KW-0479">Metal-binding</keyword>
<accession>A0A1I2QUX8</accession>
<feature type="transmembrane region" description="Helical" evidence="13">
    <location>
        <begin position="282"/>
        <end position="301"/>
    </location>
</feature>
<dbReference type="PANTHER" id="PTHR35457:SF1">
    <property type="entry name" value="HEME A SYNTHASE"/>
    <property type="match status" value="1"/>
</dbReference>
<evidence type="ECO:0000256" key="8">
    <source>
        <dbReference type="ARBA" id="ARBA00023133"/>
    </source>
</evidence>
<evidence type="ECO:0000256" key="12">
    <source>
        <dbReference type="SAM" id="MobiDB-lite"/>
    </source>
</evidence>
<evidence type="ECO:0000313" key="15">
    <source>
        <dbReference type="Proteomes" id="UP000199052"/>
    </source>
</evidence>
<keyword evidence="2" id="KW-1003">Cell membrane</keyword>
<reference evidence="14 15" key="1">
    <citation type="submission" date="2016-10" db="EMBL/GenBank/DDBJ databases">
        <authorList>
            <person name="de Groot N.N."/>
        </authorList>
    </citation>
    <scope>NUCLEOTIDE SEQUENCE [LARGE SCALE GENOMIC DNA]</scope>
    <source>
        <strain evidence="14 15">CPCC 202808</strain>
    </source>
</reference>